<dbReference type="PROSITE" id="PS51192">
    <property type="entry name" value="HELICASE_ATP_BIND_1"/>
    <property type="match status" value="1"/>
</dbReference>
<gene>
    <name evidence="15" type="primary">secA</name>
    <name evidence="22" type="ORF">UW79_C0022G0007</name>
</gene>
<keyword evidence="4 15" id="KW-0813">Transport</keyword>
<comment type="subunit">
    <text evidence="15">Monomer and homodimer. Part of the essential Sec protein translocation apparatus which comprises SecA, SecYEG and auxiliary proteins SecDF. Other proteins may also be involved.</text>
</comment>
<dbReference type="InterPro" id="IPR044722">
    <property type="entry name" value="SecA_SF2_C"/>
</dbReference>
<evidence type="ECO:0000256" key="13">
    <source>
        <dbReference type="ARBA" id="ARBA00023010"/>
    </source>
</evidence>
<dbReference type="Proteomes" id="UP000034032">
    <property type="component" value="Unassembled WGS sequence"/>
</dbReference>
<evidence type="ECO:0000259" key="19">
    <source>
        <dbReference type="PROSITE" id="PS51192"/>
    </source>
</evidence>
<dbReference type="GO" id="GO:0065002">
    <property type="term" value="P:intracellular protein transmembrane transport"/>
    <property type="evidence" value="ECO:0007669"/>
    <property type="project" value="UniProtKB-UniRule"/>
</dbReference>
<feature type="region of interest" description="Disordered" evidence="18">
    <location>
        <begin position="871"/>
        <end position="923"/>
    </location>
</feature>
<dbReference type="CDD" id="cd18803">
    <property type="entry name" value="SF2_C_secA"/>
    <property type="match status" value="1"/>
</dbReference>
<comment type="caution">
    <text evidence="22">The sequence shown here is derived from an EMBL/GenBank/DDBJ whole genome shotgun (WGS) entry which is preliminary data.</text>
</comment>
<dbReference type="InterPro" id="IPR027417">
    <property type="entry name" value="P-loop_NTPase"/>
</dbReference>
<comment type="cofactor">
    <cofactor evidence="1">
        <name>Zn(2+)</name>
        <dbReference type="ChEBI" id="CHEBI:29105"/>
    </cofactor>
</comment>
<evidence type="ECO:0000256" key="16">
    <source>
        <dbReference type="RuleBase" id="RU003874"/>
    </source>
</evidence>
<sequence length="923" mass="104381">MMGLFNIRTMSILGKIFGDANERYIKSLQPTVDRINELEKEYEKLSDEELKAESLKFKARLAEGETLDDILPKAFTAVREASKRTLGQRHFDVQLMGGISLHRGKIAEMRTGEGKTLVATLPAYLNALTGKGVHLVTVNDYLARRDGAWMGQIYNALGLSVGCINHDSSYLYDESHTKNPKSKILNPKSKTASNSESSDLDISALDLDHERDTLGSFHVVHEFLRPVSRREAYSADITYGTNNEYGFDYLRDNMVHSSEQMVQRQGGHNFAIVDEVDSILIDEARTPLIISAPDTDSTKLYETFSRVVPRLVENQDYNVDEKLKAVSITESGIEKVEKMLNLSNIYEEGGVRYVHHLEQALKANILFKRDKDYVVKDGEIIIVDEFTGRLMPGRRWSEGLHQAVEAKEGVSVQKESRTLATITFQNYFRLYKKLGGMTGTGQTSAEEFHKVYNIDVVTIPTNKPMMRQDHPDMIYKNEVGKFRAIVNEIKARNQKGQPVLVGTVSIDKNETLSMMLRREGIEHNILNAKNHEKEAEIIAQAGRAGGVTVATNMAGRGVDIILGGNPSDPEEAKRVRDLGGLHVIGTERHEARRIDDQLRGRAGRQGDPGSSQFFISTEDEVARIFGGDRMKNIMETLGVGEDDVIQNSFISRAIQQAQSKIEGHNFDIRKYVLEYDDVMNKHRETIYGLRKSVLFSEDNREVVRGYLRNQINNLVDFHLAESQVNSDNGINVKEIAESVKSMAGIELSSQLTEVVEENDPEKIKDLINEQLEAAYNTKEKEVGADNMRRLEKLVLLRTADELWVDHIDAMEYLRDSVRLRAYGQRDPLVEYKIEGQKMFEQLTQSLESQVANLIFKVGFIEKPREVKVEERRPNILNDELRSKNNDSDKQNHSSKTQSHNSSLGRNDPCFCGSGKKYKKCHGK</sequence>
<dbReference type="InterPro" id="IPR011130">
    <property type="entry name" value="SecA_preprotein_X-link_dom"/>
</dbReference>
<feature type="domain" description="Helicase C-terminal" evidence="20">
    <location>
        <begin position="481"/>
        <end position="662"/>
    </location>
</feature>
<dbReference type="Pfam" id="PF21090">
    <property type="entry name" value="P-loop_SecA"/>
    <property type="match status" value="2"/>
</dbReference>
<dbReference type="Gene3D" id="1.10.3060.10">
    <property type="entry name" value="Helical scaffold and wing domains of SecA"/>
    <property type="match status" value="1"/>
</dbReference>
<keyword evidence="5 15" id="KW-1003">Cell membrane</keyword>
<dbReference type="GO" id="GO:0005886">
    <property type="term" value="C:plasma membrane"/>
    <property type="evidence" value="ECO:0007669"/>
    <property type="project" value="UniProtKB-SubCell"/>
</dbReference>
<dbReference type="GO" id="GO:0046872">
    <property type="term" value="F:metal ion binding"/>
    <property type="evidence" value="ECO:0007669"/>
    <property type="project" value="UniProtKB-KW"/>
</dbReference>
<dbReference type="GO" id="GO:0008564">
    <property type="term" value="F:protein-exporting ATPase activity"/>
    <property type="evidence" value="ECO:0007669"/>
    <property type="project" value="UniProtKB-EC"/>
</dbReference>
<dbReference type="SUPFAM" id="SSF81886">
    <property type="entry name" value="Helical scaffold and wing domains of SecA"/>
    <property type="match status" value="1"/>
</dbReference>
<keyword evidence="9" id="KW-0862">Zinc</keyword>
<dbReference type="NCBIfam" id="NF009538">
    <property type="entry name" value="PRK12904.1"/>
    <property type="match status" value="1"/>
</dbReference>
<evidence type="ECO:0000256" key="5">
    <source>
        <dbReference type="ARBA" id="ARBA00022475"/>
    </source>
</evidence>
<dbReference type="InterPro" id="IPR011116">
    <property type="entry name" value="SecA_Wing/Scaffold"/>
</dbReference>
<dbReference type="Gene3D" id="3.40.50.300">
    <property type="entry name" value="P-loop containing nucleotide triphosphate hydrolases"/>
    <property type="match status" value="4"/>
</dbReference>
<dbReference type="InterPro" id="IPR014018">
    <property type="entry name" value="SecA_motor_DEAD"/>
</dbReference>
<dbReference type="FunFam" id="3.90.1440.10:FF:000002">
    <property type="entry name" value="Protein translocase subunit SecA"/>
    <property type="match status" value="1"/>
</dbReference>
<comment type="catalytic activity">
    <reaction evidence="15">
        <text>ATP + H2O + cellular proteinSide 1 = ADP + phosphate + cellular proteinSide 2.</text>
        <dbReference type="EC" id="7.4.2.8"/>
    </reaction>
</comment>
<accession>A0A0G1MKE7</accession>
<dbReference type="EMBL" id="LCJR01000022">
    <property type="protein sequence ID" value="KKT81292.1"/>
    <property type="molecule type" value="Genomic_DNA"/>
</dbReference>
<dbReference type="InterPro" id="IPR036670">
    <property type="entry name" value="SecA_X-link_sf"/>
</dbReference>
<evidence type="ECO:0000256" key="6">
    <source>
        <dbReference type="ARBA" id="ARBA00022490"/>
    </source>
</evidence>
<dbReference type="InterPro" id="IPR004027">
    <property type="entry name" value="SEC_C_motif"/>
</dbReference>
<evidence type="ECO:0000256" key="9">
    <source>
        <dbReference type="ARBA" id="ARBA00022833"/>
    </source>
</evidence>
<dbReference type="PROSITE" id="PS01312">
    <property type="entry name" value="SECA"/>
    <property type="match status" value="1"/>
</dbReference>
<evidence type="ECO:0000259" key="20">
    <source>
        <dbReference type="PROSITE" id="PS51194"/>
    </source>
</evidence>
<dbReference type="Gene3D" id="3.90.1440.10">
    <property type="entry name" value="SecA, preprotein cross-linking domain"/>
    <property type="match status" value="1"/>
</dbReference>
<dbReference type="GO" id="GO:0005524">
    <property type="term" value="F:ATP binding"/>
    <property type="evidence" value="ECO:0007669"/>
    <property type="project" value="UniProtKB-UniRule"/>
</dbReference>
<name>A0A0G1MKE7_9BACT</name>
<evidence type="ECO:0000256" key="10">
    <source>
        <dbReference type="ARBA" id="ARBA00022840"/>
    </source>
</evidence>
<evidence type="ECO:0000256" key="4">
    <source>
        <dbReference type="ARBA" id="ARBA00022448"/>
    </source>
</evidence>
<dbReference type="Pfam" id="PF02810">
    <property type="entry name" value="SEC-C"/>
    <property type="match status" value="1"/>
</dbReference>
<comment type="similarity">
    <text evidence="3 15 16">Belongs to the SecA family.</text>
</comment>
<keyword evidence="8 15" id="KW-0547">Nucleotide-binding</keyword>
<dbReference type="NCBIfam" id="TIGR00963">
    <property type="entry name" value="secA"/>
    <property type="match status" value="1"/>
</dbReference>
<dbReference type="SMART" id="SM00957">
    <property type="entry name" value="SecA_DEAD"/>
    <property type="match status" value="1"/>
</dbReference>
<feature type="compositionally biased region" description="Polar residues" evidence="18">
    <location>
        <begin position="893"/>
        <end position="904"/>
    </location>
</feature>
<dbReference type="Pfam" id="PF01043">
    <property type="entry name" value="SecA_PP_bind"/>
    <property type="match status" value="1"/>
</dbReference>
<dbReference type="GO" id="GO:0006605">
    <property type="term" value="P:protein targeting"/>
    <property type="evidence" value="ECO:0007669"/>
    <property type="project" value="UniProtKB-UniRule"/>
</dbReference>
<evidence type="ECO:0000256" key="7">
    <source>
        <dbReference type="ARBA" id="ARBA00022723"/>
    </source>
</evidence>
<dbReference type="InterPro" id="IPR000185">
    <property type="entry name" value="SecA"/>
</dbReference>
<dbReference type="GO" id="GO:0031522">
    <property type="term" value="C:cell envelope Sec protein transport complex"/>
    <property type="evidence" value="ECO:0007669"/>
    <property type="project" value="TreeGrafter"/>
</dbReference>
<dbReference type="HAMAP" id="MF_01382">
    <property type="entry name" value="SecA"/>
    <property type="match status" value="1"/>
</dbReference>
<feature type="region of interest" description="Disordered" evidence="18">
    <location>
        <begin position="175"/>
        <end position="199"/>
    </location>
</feature>
<keyword evidence="6 15" id="KW-0963">Cytoplasm</keyword>
<dbReference type="PROSITE" id="PS51194">
    <property type="entry name" value="HELICASE_CTER"/>
    <property type="match status" value="1"/>
</dbReference>
<feature type="binding site" evidence="15">
    <location>
        <position position="94"/>
    </location>
    <ligand>
        <name>ATP</name>
        <dbReference type="ChEBI" id="CHEBI:30616"/>
    </ligand>
</feature>
<dbReference type="SUPFAM" id="SSF81767">
    <property type="entry name" value="Pre-protein crosslinking domain of SecA"/>
    <property type="match status" value="1"/>
</dbReference>
<feature type="binding site" evidence="15">
    <location>
        <begin position="112"/>
        <end position="116"/>
    </location>
    <ligand>
        <name>ATP</name>
        <dbReference type="ChEBI" id="CHEBI:30616"/>
    </ligand>
</feature>
<evidence type="ECO:0000256" key="15">
    <source>
        <dbReference type="HAMAP-Rule" id="MF_01382"/>
    </source>
</evidence>
<dbReference type="FunFam" id="3.40.50.300:FF:000429">
    <property type="entry name" value="Preprotein translocase subunit SecA"/>
    <property type="match status" value="1"/>
</dbReference>
<comment type="subcellular location">
    <subcellularLocation>
        <location evidence="15">Cell membrane</location>
        <topology evidence="15">Peripheral membrane protein</topology>
        <orientation evidence="15">Cytoplasmic side</orientation>
    </subcellularLocation>
    <subcellularLocation>
        <location evidence="15">Cytoplasm</location>
    </subcellularLocation>
    <subcellularLocation>
        <location evidence="2">Membrane</location>
        <topology evidence="2">Peripheral membrane protein</topology>
    </subcellularLocation>
    <text evidence="15">Distribution is 50-50.</text>
</comment>
<dbReference type="AlphaFoldDB" id="A0A0G1MKE7"/>
<dbReference type="Pfam" id="PF07516">
    <property type="entry name" value="SecA_SW"/>
    <property type="match status" value="1"/>
</dbReference>
<dbReference type="GO" id="GO:0005829">
    <property type="term" value="C:cytosol"/>
    <property type="evidence" value="ECO:0007669"/>
    <property type="project" value="TreeGrafter"/>
</dbReference>
<dbReference type="SUPFAM" id="SSF52540">
    <property type="entry name" value="P-loop containing nucleoside triphosphate hydrolases"/>
    <property type="match status" value="2"/>
</dbReference>
<proteinExistence type="inferred from homology"/>
<evidence type="ECO:0000256" key="17">
    <source>
        <dbReference type="SAM" id="Coils"/>
    </source>
</evidence>
<dbReference type="InterPro" id="IPR001650">
    <property type="entry name" value="Helicase_C-like"/>
</dbReference>
<protein>
    <recommendedName>
        <fullName evidence="15 16">Protein translocase subunit SecA</fullName>
        <ecNumber evidence="15">7.4.2.8</ecNumber>
    </recommendedName>
</protein>
<evidence type="ECO:0000313" key="22">
    <source>
        <dbReference type="EMBL" id="KKT81292.1"/>
    </source>
</evidence>
<dbReference type="PATRIC" id="fig|1619025.3.peg.785"/>
<dbReference type="InterPro" id="IPR014001">
    <property type="entry name" value="Helicase_ATP-bd"/>
</dbReference>
<feature type="domain" description="SecA family profile" evidence="21">
    <location>
        <begin position="10"/>
        <end position="646"/>
    </location>
</feature>
<reference evidence="22 23" key="1">
    <citation type="journal article" date="2015" name="Nature">
        <title>rRNA introns, odd ribosomes, and small enigmatic genomes across a large radiation of phyla.</title>
        <authorList>
            <person name="Brown C.T."/>
            <person name="Hug L.A."/>
            <person name="Thomas B.C."/>
            <person name="Sharon I."/>
            <person name="Castelle C.J."/>
            <person name="Singh A."/>
            <person name="Wilkins M.J."/>
            <person name="Williams K.H."/>
            <person name="Banfield J.F."/>
        </authorList>
    </citation>
    <scope>NUCLEOTIDE SEQUENCE [LARGE SCALE GENOMIC DNA]</scope>
</reference>
<feature type="binding site" evidence="15">
    <location>
        <position position="559"/>
    </location>
    <ligand>
        <name>ATP</name>
        <dbReference type="ChEBI" id="CHEBI:30616"/>
    </ligand>
</feature>
<keyword evidence="7" id="KW-0479">Metal-binding</keyword>
<evidence type="ECO:0000256" key="8">
    <source>
        <dbReference type="ARBA" id="ARBA00022741"/>
    </source>
</evidence>
<evidence type="ECO:0000256" key="18">
    <source>
        <dbReference type="SAM" id="MobiDB-lite"/>
    </source>
</evidence>
<evidence type="ECO:0000313" key="23">
    <source>
        <dbReference type="Proteomes" id="UP000034032"/>
    </source>
</evidence>
<dbReference type="GO" id="GO:0043952">
    <property type="term" value="P:protein transport by the Sec complex"/>
    <property type="evidence" value="ECO:0007669"/>
    <property type="project" value="TreeGrafter"/>
</dbReference>
<keyword evidence="12 15" id="KW-1278">Translocase</keyword>
<evidence type="ECO:0000259" key="21">
    <source>
        <dbReference type="PROSITE" id="PS51196"/>
    </source>
</evidence>
<organism evidence="22 23">
    <name type="scientific">Candidatus Yanofskybacteria bacterium GW2011_GWA2_44_9</name>
    <dbReference type="NCBI Taxonomy" id="1619025"/>
    <lineage>
        <taxon>Bacteria</taxon>
        <taxon>Candidatus Yanofskyibacteriota</taxon>
    </lineage>
</organism>
<feature type="compositionally biased region" description="Basic and acidic residues" evidence="18">
    <location>
        <begin position="871"/>
        <end position="891"/>
    </location>
</feature>
<evidence type="ECO:0000256" key="3">
    <source>
        <dbReference type="ARBA" id="ARBA00007650"/>
    </source>
</evidence>
<dbReference type="EC" id="7.4.2.8" evidence="15"/>
<evidence type="ECO:0000256" key="1">
    <source>
        <dbReference type="ARBA" id="ARBA00001947"/>
    </source>
</evidence>
<keyword evidence="17" id="KW-0175">Coiled coil</keyword>
<dbReference type="Pfam" id="PF07517">
    <property type="entry name" value="SecA_DEAD"/>
    <property type="match status" value="1"/>
</dbReference>
<dbReference type="PANTHER" id="PTHR30612">
    <property type="entry name" value="SECA INNER MEMBRANE COMPONENT OF SEC PROTEIN SECRETION SYSTEM"/>
    <property type="match status" value="1"/>
</dbReference>
<evidence type="ECO:0000256" key="11">
    <source>
        <dbReference type="ARBA" id="ARBA00022927"/>
    </source>
</evidence>
<keyword evidence="13 15" id="KW-0811">Translocation</keyword>
<dbReference type="InterPro" id="IPR020937">
    <property type="entry name" value="SecA_CS"/>
</dbReference>
<evidence type="ECO:0000256" key="12">
    <source>
        <dbReference type="ARBA" id="ARBA00022967"/>
    </source>
</evidence>
<evidence type="ECO:0000256" key="14">
    <source>
        <dbReference type="ARBA" id="ARBA00023136"/>
    </source>
</evidence>
<comment type="function">
    <text evidence="15">Part of the Sec protein translocase complex. Interacts with the SecYEG preprotein conducting channel. Has a central role in coupling the hydrolysis of ATP to the transfer of proteins into and across the cell membrane, serving as an ATP-driven molecular motor driving the stepwise translocation of polypeptide chains across the membrane.</text>
</comment>
<keyword evidence="11 15" id="KW-0653">Protein transport</keyword>
<feature type="coiled-coil region" evidence="17">
    <location>
        <begin position="28"/>
        <end position="55"/>
    </location>
</feature>
<dbReference type="SMART" id="SM00958">
    <property type="entry name" value="SecA_PP_bind"/>
    <property type="match status" value="1"/>
</dbReference>
<evidence type="ECO:0000256" key="2">
    <source>
        <dbReference type="ARBA" id="ARBA00004170"/>
    </source>
</evidence>
<dbReference type="PANTHER" id="PTHR30612:SF0">
    <property type="entry name" value="CHLOROPLAST PROTEIN-TRANSPORTING ATPASE"/>
    <property type="match status" value="1"/>
</dbReference>
<dbReference type="InterPro" id="IPR036266">
    <property type="entry name" value="SecA_Wing/Scaffold_sf"/>
</dbReference>
<dbReference type="GO" id="GO:0017038">
    <property type="term" value="P:protein import"/>
    <property type="evidence" value="ECO:0007669"/>
    <property type="project" value="InterPro"/>
</dbReference>
<keyword evidence="14 15" id="KW-0472">Membrane</keyword>
<dbReference type="InterPro" id="IPR011115">
    <property type="entry name" value="SecA_DEAD"/>
</dbReference>
<dbReference type="PROSITE" id="PS51196">
    <property type="entry name" value="SECA_MOTOR_DEAD"/>
    <property type="match status" value="1"/>
</dbReference>
<dbReference type="CDD" id="cd17928">
    <property type="entry name" value="DEXDc_SecA"/>
    <property type="match status" value="1"/>
</dbReference>
<keyword evidence="10 15" id="KW-0067">ATP-binding</keyword>
<feature type="domain" description="Helicase ATP-binding" evidence="19">
    <location>
        <begin position="96"/>
        <end position="312"/>
    </location>
</feature>
<dbReference type="PRINTS" id="PR00906">
    <property type="entry name" value="SECA"/>
</dbReference>